<dbReference type="Proteomes" id="UP001520878">
    <property type="component" value="Unassembled WGS sequence"/>
</dbReference>
<dbReference type="RefSeq" id="WP_229157141.1">
    <property type="nucleotide sequence ID" value="NZ_JAJEWP010000001.1"/>
</dbReference>
<dbReference type="EMBL" id="JAJEWP010000001">
    <property type="protein sequence ID" value="MCC2615233.1"/>
    <property type="molecule type" value="Genomic_DNA"/>
</dbReference>
<comment type="caution">
    <text evidence="2">The sequence shown here is derived from an EMBL/GenBank/DDBJ whole genome shotgun (WGS) entry which is preliminary data.</text>
</comment>
<keyword evidence="3" id="KW-1185">Reference proteome</keyword>
<dbReference type="InterPro" id="IPR009875">
    <property type="entry name" value="PilZ_domain"/>
</dbReference>
<accession>A0ABS8G426</accession>
<evidence type="ECO:0000259" key="1">
    <source>
        <dbReference type="Pfam" id="PF07238"/>
    </source>
</evidence>
<feature type="domain" description="PilZ" evidence="1">
    <location>
        <begin position="457"/>
        <end position="536"/>
    </location>
</feature>
<gene>
    <name evidence="2" type="ORF">LJ739_03120</name>
</gene>
<reference evidence="2 3" key="1">
    <citation type="submission" date="2021-10" db="EMBL/GenBank/DDBJ databases">
        <title>Draft genome of Aestuariibacter halophilus JC2043.</title>
        <authorList>
            <person name="Emsley S.A."/>
            <person name="Pfannmuller K.M."/>
            <person name="Ushijima B."/>
            <person name="Saw J.H."/>
            <person name="Videau P."/>
        </authorList>
    </citation>
    <scope>NUCLEOTIDE SEQUENCE [LARGE SCALE GENOMIC DNA]</scope>
    <source>
        <strain evidence="2 3">JC2043</strain>
    </source>
</reference>
<protein>
    <submittedName>
        <fullName evidence="2">PilZ domain-containing protein</fullName>
    </submittedName>
</protein>
<dbReference type="Pfam" id="PF07238">
    <property type="entry name" value="PilZ"/>
    <property type="match status" value="1"/>
</dbReference>
<name>A0ABS8G426_9ALTE</name>
<evidence type="ECO:0000313" key="2">
    <source>
        <dbReference type="EMBL" id="MCC2615233.1"/>
    </source>
</evidence>
<proteinExistence type="predicted"/>
<sequence length="768" mass="87100">MTETATDVAVQYESVIKALMPFASRGRLSEGLNKLRARINKKDLEAIRYEVSRLLAPCMESTNSRKFARGRVRPIRVNDDVEVHLDSVGERILNAELKRYNSQYTQGVFEAISSESRYKDELGKEELKKKIEAFAVDCVVGSNDISPERAKVLPNFSLKCEKLEAFPTLPVHYLSKREVALQFAKKPQLSIGEVLTFTFPPLSHKPTGELTFQYQCTSIEALPGKGGFAAVFVADPEQEGLEAVEEFVTENLHKLPLVADQEETRTRLQLLKDTVITNTTQRVTLCSLQKDTLIPQALLTPTGHVDDYLDPNLPTFHPGLLSRLSKEFANDRETYQFYLQQDLNGEQQEYCAHLGELIKDKMLASFVGTGLANGSLRVLRLSLVSRQDELMRSMPDVVEPLPTYLQRCKFVLYSQDVSAELAQFMVDSQTALKPLPLHYHVNAKRVPVMQCAPMEEERRQEARFTFDVEAKVKTGLFSSTDARICDVSPRGLSLVFTSPPAKLKNRLSISIEEMGLEGVSYEVVYYNPAEGLARCSLVNDEVAERIETIMAMNRPFFDQHNVQQMQRMTFDYLWQFACHSLPGVHILLSKDKRIKDQLIVAHTDGHRKSLAPFMIQDNKLPTHGWIADAEPEQMTSTKLNNLVSGKEIVERALFYINRGAGKYTNVSDELFNKADSRRKMYAAMARKQGYLVAHSMTLHRYQQLTDTWYQRRCQKLAQVDRLAISRIRKQETQCVHMLSVLPVSRLHQHLLKVGQFEQKTGASAAAQG</sequence>
<evidence type="ECO:0000313" key="3">
    <source>
        <dbReference type="Proteomes" id="UP001520878"/>
    </source>
</evidence>
<organism evidence="2 3">
    <name type="scientific">Fluctibacter halophilus</name>
    <dbReference type="NCBI Taxonomy" id="226011"/>
    <lineage>
        <taxon>Bacteria</taxon>
        <taxon>Pseudomonadati</taxon>
        <taxon>Pseudomonadota</taxon>
        <taxon>Gammaproteobacteria</taxon>
        <taxon>Alteromonadales</taxon>
        <taxon>Alteromonadaceae</taxon>
        <taxon>Fluctibacter</taxon>
    </lineage>
</organism>